<dbReference type="SUPFAM" id="SSF57850">
    <property type="entry name" value="RING/U-box"/>
    <property type="match status" value="1"/>
</dbReference>
<feature type="domain" description="B30.2/SPRY" evidence="10">
    <location>
        <begin position="751"/>
        <end position="951"/>
    </location>
</feature>
<feature type="coiled-coil region" evidence="7">
    <location>
        <begin position="731"/>
        <end position="762"/>
    </location>
</feature>
<dbReference type="SMART" id="SM00449">
    <property type="entry name" value="SPRY"/>
    <property type="match status" value="1"/>
</dbReference>
<dbReference type="Pfam" id="PF00622">
    <property type="entry name" value="SPRY"/>
    <property type="match status" value="1"/>
</dbReference>
<dbReference type="PRINTS" id="PR01407">
    <property type="entry name" value="BUTYPHLNCDUF"/>
</dbReference>
<dbReference type="InterPro" id="IPR001841">
    <property type="entry name" value="Znf_RING"/>
</dbReference>
<protein>
    <submittedName>
        <fullName evidence="11">Uncharacterized protein</fullName>
    </submittedName>
</protein>
<dbReference type="Gene3D" id="2.60.40.10">
    <property type="entry name" value="Immunoglobulins"/>
    <property type="match status" value="1"/>
</dbReference>
<dbReference type="EMBL" id="JAUCMX010000005">
    <property type="protein sequence ID" value="KAK3545501.1"/>
    <property type="molecule type" value="Genomic_DNA"/>
</dbReference>
<dbReference type="SMART" id="SM00184">
    <property type="entry name" value="RING"/>
    <property type="match status" value="1"/>
</dbReference>
<reference evidence="11" key="1">
    <citation type="submission" date="2023-06" db="EMBL/GenBank/DDBJ databases">
        <title>Male Hemibagrus guttatus genome.</title>
        <authorList>
            <person name="Bian C."/>
        </authorList>
    </citation>
    <scope>NUCLEOTIDE SEQUENCE</scope>
    <source>
        <strain evidence="11">Male_cb2023</strain>
        <tissue evidence="11">Muscle</tissue>
    </source>
</reference>
<dbReference type="Gene3D" id="4.10.830.40">
    <property type="match status" value="1"/>
</dbReference>
<feature type="domain" description="B box-type" evidence="9">
    <location>
        <begin position="580"/>
        <end position="620"/>
    </location>
</feature>
<dbReference type="PROSITE" id="PS50188">
    <property type="entry name" value="B302_SPRY"/>
    <property type="match status" value="1"/>
</dbReference>
<proteinExistence type="predicted"/>
<keyword evidence="3 6" id="KW-0863">Zinc-finger</keyword>
<keyword evidence="12" id="KW-1185">Reference proteome</keyword>
<gene>
    <name evidence="11" type="ORF">QTP70_007733</name>
</gene>
<dbReference type="Gene3D" id="2.60.120.920">
    <property type="match status" value="1"/>
</dbReference>
<dbReference type="InterPro" id="IPR027370">
    <property type="entry name" value="Znf-RING_euk"/>
</dbReference>
<evidence type="ECO:0000256" key="2">
    <source>
        <dbReference type="ARBA" id="ARBA00022723"/>
    </source>
</evidence>
<keyword evidence="2" id="KW-0479">Metal-binding</keyword>
<dbReference type="PROSITE" id="PS50089">
    <property type="entry name" value="ZF_RING_2"/>
    <property type="match status" value="1"/>
</dbReference>
<dbReference type="InterPro" id="IPR003877">
    <property type="entry name" value="SPRY_dom"/>
</dbReference>
<evidence type="ECO:0000259" key="9">
    <source>
        <dbReference type="PROSITE" id="PS50119"/>
    </source>
</evidence>
<dbReference type="PROSITE" id="PS00518">
    <property type="entry name" value="ZF_RING_1"/>
    <property type="match status" value="1"/>
</dbReference>
<dbReference type="SMART" id="SM00336">
    <property type="entry name" value="BBOX"/>
    <property type="match status" value="1"/>
</dbReference>
<comment type="caution">
    <text evidence="11">The sequence shown here is derived from an EMBL/GenBank/DDBJ whole genome shotgun (WGS) entry which is preliminary data.</text>
</comment>
<evidence type="ECO:0000256" key="5">
    <source>
        <dbReference type="ARBA" id="ARBA00022859"/>
    </source>
</evidence>
<dbReference type="InterPro" id="IPR001870">
    <property type="entry name" value="B30.2/SPRY"/>
</dbReference>
<evidence type="ECO:0000313" key="11">
    <source>
        <dbReference type="EMBL" id="KAK3545501.1"/>
    </source>
</evidence>
<dbReference type="GO" id="GO:0005737">
    <property type="term" value="C:cytoplasm"/>
    <property type="evidence" value="ECO:0007669"/>
    <property type="project" value="UniProtKB-ARBA"/>
</dbReference>
<evidence type="ECO:0000256" key="1">
    <source>
        <dbReference type="ARBA" id="ARBA00022588"/>
    </source>
</evidence>
<dbReference type="InterPro" id="IPR000315">
    <property type="entry name" value="Znf_B-box"/>
</dbReference>
<dbReference type="InterPro" id="IPR013783">
    <property type="entry name" value="Ig-like_fold"/>
</dbReference>
<keyword evidence="7" id="KW-0175">Coiled coil</keyword>
<sequence length="1281" mass="144490">MSFTADLKLPVYPMPHLKISLHNHQHPQQPPSQHWISDDDVRQIFLKQKKRKAPGPDGVTPACLKTCADQLAFIFSQIFNRSLELCEVPACFKHSTIIPIPKKPKITGLNHYRPVALTSVVMKSFERLVLAYLKNITGPLLDPLQFAYQANRSVDDAVNMGLHFILQHLDKSGTYVRLLFVDFSSAFDTIIPTLLQTKLTQLSVPSSISGDVILESPVHPVTEGNPLTLRCLYRNPNSSNLRADFYKDGSVLQNQTTGEMIIQTVSKSDEDVESVSVYRKAAENQSGIRAESALQAAENFWKGTYKASPIPHLGLSGHITIILMPAYKPRLNITKPSQVASVNRMCILSTAGLFDTTDWGMFKQAATYNQNINIQEYTESVMAYITKDSLKLLRSTFGSQGTGQEVFLGLVDRRSMVEERVERRVSVAKSKVMASSSSLLSEDQLMCSICLDVFTHPVSTPCGHNFCKICLNKFWDTSPHCYCPVCKENFPSRPELRVNTFISGLAVHFMESVQVKSRGVADPLASKTKKVLCDSCTNAKLVAIKSCLDCGVSFCSTHLMLHKTTAKLMKHKLIDPVENLEDYICQKHERPLELYCRDDQMCVCQFCTETDHKTHDTVPLEEELHMKKETTEKETADVVEIFSALICRIERSQDELLKIMKEKQEAAEREAEELIKDLEQKITDLKRTNAELEHLSHTEDHLHLLQLYPYLCSLPHKKDWTEVTINTHLGVETLRKSLSQLQEHLNEEIKKLEKDLDESELKRIQQYAVDVTLDPRTAHIQLILSHDGKQVQCGHIEHNLPDNPERFNYVACVLGKKGFSSGRFYYEVQVSGNAEWDLGVARESANRKGQNTYNPRDGYWCVWLRNETEYKAGESTHVRLSLKQAPQKVGVFVDYEEGLISFYDVGAKSHIYSFTGGFWFALLNEAPAEKPERALVIGDSILRHVKLARPLEAPAAQVRRIPGARAPDIAAELREIIVRQGAIIRSYQDQLADMQAQLSRVAIASPRDPPPTHGESPRLALPEKFNGSADRCRGFLRQCEVFFSHQPGMYHEERTKFLMSLLTDRALEWASAVWDADPQIKASYDYFSGLRHLDYAIRFRTLAAQSGWNDAALWAVFRAGLHPALQSELACHVEATTLSQFVATAIRLDNLRRQHRAGSHASFAARPQRCMVYSPHREEEPEPMQLGRSGLAVQRHRSRALIDSGAAMNLVDRGLVEELGIPIFPCVPALRITAIDSQPIGEGYFKHQTELLDFLVGLFHYERLAFYVTSSPANPVILGFP</sequence>
<feature type="coiled-coil region" evidence="7">
    <location>
        <begin position="649"/>
        <end position="695"/>
    </location>
</feature>
<accession>A0AAE0R614</accession>
<dbReference type="InterPro" id="IPR058030">
    <property type="entry name" value="TRIM8/14/16/25/29/45/65_CC"/>
</dbReference>
<keyword evidence="1" id="KW-0399">Innate immunity</keyword>
<dbReference type="InterPro" id="IPR006574">
    <property type="entry name" value="PRY"/>
</dbReference>
<evidence type="ECO:0000256" key="7">
    <source>
        <dbReference type="SAM" id="Coils"/>
    </source>
</evidence>
<dbReference type="CDD" id="cd19769">
    <property type="entry name" value="Bbox2_TRIM16-like"/>
    <property type="match status" value="1"/>
</dbReference>
<keyword evidence="4" id="KW-0862">Zinc</keyword>
<evidence type="ECO:0000256" key="6">
    <source>
        <dbReference type="PROSITE-ProRule" id="PRU00024"/>
    </source>
</evidence>
<evidence type="ECO:0000259" key="10">
    <source>
        <dbReference type="PROSITE" id="PS50188"/>
    </source>
</evidence>
<evidence type="ECO:0000256" key="4">
    <source>
        <dbReference type="ARBA" id="ARBA00022833"/>
    </source>
</evidence>
<dbReference type="InterPro" id="IPR003879">
    <property type="entry name" value="Butyrophylin_SPRY"/>
</dbReference>
<dbReference type="PANTHER" id="PTHR25465:SF32">
    <property type="entry name" value="BLOODTHIRSTY-RELATED GENE FAMILY, MEMBER 16 ISOFORM X1-RELATED"/>
    <property type="match status" value="1"/>
</dbReference>
<evidence type="ECO:0000259" key="8">
    <source>
        <dbReference type="PROSITE" id="PS50089"/>
    </source>
</evidence>
<dbReference type="InterPro" id="IPR017907">
    <property type="entry name" value="Znf_RING_CS"/>
</dbReference>
<dbReference type="InterPro" id="IPR013083">
    <property type="entry name" value="Znf_RING/FYVE/PHD"/>
</dbReference>
<keyword evidence="5" id="KW-0391">Immunity</keyword>
<dbReference type="SMART" id="SM00589">
    <property type="entry name" value="PRY"/>
    <property type="match status" value="1"/>
</dbReference>
<dbReference type="InterPro" id="IPR043136">
    <property type="entry name" value="B30.2/SPRY_sf"/>
</dbReference>
<dbReference type="InterPro" id="IPR000477">
    <property type="entry name" value="RT_dom"/>
</dbReference>
<dbReference type="CDD" id="cd00303">
    <property type="entry name" value="retropepsin_like"/>
    <property type="match status" value="1"/>
</dbReference>
<dbReference type="Pfam" id="PF00078">
    <property type="entry name" value="RVT_1"/>
    <property type="match status" value="1"/>
</dbReference>
<dbReference type="InterPro" id="IPR051051">
    <property type="entry name" value="E3_ubiq-ligase_TRIM/RNF"/>
</dbReference>
<dbReference type="PROSITE" id="PS50119">
    <property type="entry name" value="ZF_BBOX"/>
    <property type="match status" value="1"/>
</dbReference>
<dbReference type="InterPro" id="IPR013320">
    <property type="entry name" value="ConA-like_dom_sf"/>
</dbReference>
<feature type="domain" description="RING-type" evidence="8">
    <location>
        <begin position="447"/>
        <end position="487"/>
    </location>
</feature>
<dbReference type="Gene3D" id="3.30.160.60">
    <property type="entry name" value="Classic Zinc Finger"/>
    <property type="match status" value="1"/>
</dbReference>
<dbReference type="Pfam" id="PF25600">
    <property type="entry name" value="TRIM_CC"/>
    <property type="match status" value="1"/>
</dbReference>
<dbReference type="Gene3D" id="3.30.40.10">
    <property type="entry name" value="Zinc/RING finger domain, C3HC4 (zinc finger)"/>
    <property type="match status" value="1"/>
</dbReference>
<dbReference type="CDD" id="cd13733">
    <property type="entry name" value="SPRY_PRY_C-I_1"/>
    <property type="match status" value="1"/>
</dbReference>
<dbReference type="Gene3D" id="2.40.70.10">
    <property type="entry name" value="Acid Proteases"/>
    <property type="match status" value="1"/>
</dbReference>
<dbReference type="GO" id="GO:0008270">
    <property type="term" value="F:zinc ion binding"/>
    <property type="evidence" value="ECO:0007669"/>
    <property type="project" value="UniProtKB-KW"/>
</dbReference>
<dbReference type="GO" id="GO:0045087">
    <property type="term" value="P:innate immune response"/>
    <property type="evidence" value="ECO:0007669"/>
    <property type="project" value="UniProtKB-KW"/>
</dbReference>
<dbReference type="Proteomes" id="UP001274896">
    <property type="component" value="Unassembled WGS sequence"/>
</dbReference>
<dbReference type="Gene3D" id="3.40.50.12690">
    <property type="match status" value="1"/>
</dbReference>
<evidence type="ECO:0000256" key="3">
    <source>
        <dbReference type="ARBA" id="ARBA00022771"/>
    </source>
</evidence>
<evidence type="ECO:0000313" key="12">
    <source>
        <dbReference type="Proteomes" id="UP001274896"/>
    </source>
</evidence>
<dbReference type="Pfam" id="PF13445">
    <property type="entry name" value="zf-RING_UBOX"/>
    <property type="match status" value="1"/>
</dbReference>
<dbReference type="SUPFAM" id="SSF49899">
    <property type="entry name" value="Concanavalin A-like lectins/glucanases"/>
    <property type="match status" value="1"/>
</dbReference>
<dbReference type="PANTHER" id="PTHR25465">
    <property type="entry name" value="B-BOX DOMAIN CONTAINING"/>
    <property type="match status" value="1"/>
</dbReference>
<dbReference type="FunFam" id="2.60.120.920:FF:000004">
    <property type="entry name" value="Butyrophilin subfamily 1 member A1"/>
    <property type="match status" value="1"/>
</dbReference>
<dbReference type="InterPro" id="IPR021109">
    <property type="entry name" value="Peptidase_aspartic_dom_sf"/>
</dbReference>
<organism evidence="11 12">
    <name type="scientific">Hemibagrus guttatus</name>
    <dbReference type="NCBI Taxonomy" id="175788"/>
    <lineage>
        <taxon>Eukaryota</taxon>
        <taxon>Metazoa</taxon>
        <taxon>Chordata</taxon>
        <taxon>Craniata</taxon>
        <taxon>Vertebrata</taxon>
        <taxon>Euteleostomi</taxon>
        <taxon>Actinopterygii</taxon>
        <taxon>Neopterygii</taxon>
        <taxon>Teleostei</taxon>
        <taxon>Ostariophysi</taxon>
        <taxon>Siluriformes</taxon>
        <taxon>Bagridae</taxon>
        <taxon>Hemibagrus</taxon>
    </lineage>
</organism>
<dbReference type="SUPFAM" id="SSF57845">
    <property type="entry name" value="B-box zinc-binding domain"/>
    <property type="match status" value="1"/>
</dbReference>
<name>A0AAE0R614_9TELE</name>
<dbReference type="Pfam" id="PF13765">
    <property type="entry name" value="PRY"/>
    <property type="match status" value="1"/>
</dbReference>